<evidence type="ECO:0000256" key="1">
    <source>
        <dbReference type="ARBA" id="ARBA00008791"/>
    </source>
</evidence>
<evidence type="ECO:0000313" key="3">
    <source>
        <dbReference type="EMBL" id="MFC0672490.1"/>
    </source>
</evidence>
<proteinExistence type="inferred from homology"/>
<comment type="similarity">
    <text evidence="1">Belongs to the universal stress protein A family.</text>
</comment>
<dbReference type="InterPro" id="IPR006015">
    <property type="entry name" value="Universal_stress_UspA"/>
</dbReference>
<dbReference type="InterPro" id="IPR014729">
    <property type="entry name" value="Rossmann-like_a/b/a_fold"/>
</dbReference>
<reference evidence="3 4" key="1">
    <citation type="submission" date="2024-09" db="EMBL/GenBank/DDBJ databases">
        <authorList>
            <person name="Sun Q."/>
            <person name="Mori K."/>
        </authorList>
    </citation>
    <scope>NUCLEOTIDE SEQUENCE [LARGE SCALE GENOMIC DNA]</scope>
    <source>
        <strain evidence="3 4">CICC 10874</strain>
    </source>
</reference>
<accession>A0ABV6R684</accession>
<dbReference type="Proteomes" id="UP001589793">
    <property type="component" value="Unassembled WGS sequence"/>
</dbReference>
<dbReference type="PRINTS" id="PR01438">
    <property type="entry name" value="UNVRSLSTRESS"/>
</dbReference>
<dbReference type="SUPFAM" id="SSF52402">
    <property type="entry name" value="Adenine nucleotide alpha hydrolases-like"/>
    <property type="match status" value="2"/>
</dbReference>
<name>A0ABV6R684_9MICO</name>
<feature type="domain" description="UspA" evidence="2">
    <location>
        <begin position="6"/>
        <end position="142"/>
    </location>
</feature>
<evidence type="ECO:0000313" key="4">
    <source>
        <dbReference type="Proteomes" id="UP001589793"/>
    </source>
</evidence>
<dbReference type="InterPro" id="IPR006016">
    <property type="entry name" value="UspA"/>
</dbReference>
<sequence length="295" mass="30697">MDYSGKIVVGHDDSAASSLAVRYAARLALAAGKELRIIHAWIWPLLGKNVEPVDGVADSGLRNQALALLRGAAEEARAAAPGVQVGTSLITGHARVVLGEASRTADLVVVGHRGLGGFFGMLLGSVSLGLVTHAGCPVLVVRTEEEPEGPVLVGVDGSQAGAEAVVSGVRIARMRRSPLKIVHVHRVVDGRSAMSAQEAAQVLEEGVAQARVELGEDAGIEVTGELVESRTVPQGLLAAAQEARIVVVGFQGQGRRRFGSTAHAIMHHAPGNAAICRHEHIPVETDEAPQVVEES</sequence>
<dbReference type="PANTHER" id="PTHR46268:SF6">
    <property type="entry name" value="UNIVERSAL STRESS PROTEIN UP12"/>
    <property type="match status" value="1"/>
</dbReference>
<comment type="caution">
    <text evidence="3">The sequence shown here is derived from an EMBL/GenBank/DDBJ whole genome shotgun (WGS) entry which is preliminary data.</text>
</comment>
<evidence type="ECO:0000259" key="2">
    <source>
        <dbReference type="Pfam" id="PF00582"/>
    </source>
</evidence>
<organism evidence="3 4">
    <name type="scientific">Brachybacterium hainanense</name>
    <dbReference type="NCBI Taxonomy" id="1541174"/>
    <lineage>
        <taxon>Bacteria</taxon>
        <taxon>Bacillati</taxon>
        <taxon>Actinomycetota</taxon>
        <taxon>Actinomycetes</taxon>
        <taxon>Micrococcales</taxon>
        <taxon>Dermabacteraceae</taxon>
        <taxon>Brachybacterium</taxon>
    </lineage>
</organism>
<dbReference type="InterPro" id="IPR002202">
    <property type="entry name" value="HMG_CoA_Rdtase"/>
</dbReference>
<protein>
    <submittedName>
        <fullName evidence="3">Universal stress protein</fullName>
    </submittedName>
</protein>
<feature type="domain" description="UspA" evidence="2">
    <location>
        <begin position="150"/>
        <end position="275"/>
    </location>
</feature>
<dbReference type="PANTHER" id="PTHR46268">
    <property type="entry name" value="STRESS RESPONSE PROTEIN NHAX"/>
    <property type="match status" value="1"/>
</dbReference>
<dbReference type="PROSITE" id="PS50065">
    <property type="entry name" value="HMG_COA_REDUCTASE_4"/>
    <property type="match status" value="1"/>
</dbReference>
<gene>
    <name evidence="3" type="ORF">ACFFF6_00815</name>
</gene>
<dbReference type="RefSeq" id="WP_376977309.1">
    <property type="nucleotide sequence ID" value="NZ_JBHLSV010000001.1"/>
</dbReference>
<dbReference type="Gene3D" id="3.40.50.620">
    <property type="entry name" value="HUPs"/>
    <property type="match status" value="2"/>
</dbReference>
<dbReference type="Pfam" id="PF00582">
    <property type="entry name" value="Usp"/>
    <property type="match status" value="2"/>
</dbReference>
<keyword evidence="4" id="KW-1185">Reference proteome</keyword>
<dbReference type="EMBL" id="JBHLSV010000001">
    <property type="protein sequence ID" value="MFC0672490.1"/>
    <property type="molecule type" value="Genomic_DNA"/>
</dbReference>